<comment type="cofactor">
    <cofactor evidence="7">
        <name>FMN</name>
        <dbReference type="ChEBI" id="CHEBI:58210"/>
    </cofactor>
    <text evidence="7">Binds 1 FMN per subunit.</text>
</comment>
<comment type="caution">
    <text evidence="7">Lacks conserved residue(s) required for the propagation of feature annotation.</text>
</comment>
<dbReference type="HAMAP" id="MF_01207">
    <property type="entry name" value="MsrQ"/>
    <property type="match status" value="1"/>
</dbReference>
<evidence type="ECO:0000259" key="9">
    <source>
        <dbReference type="Pfam" id="PF01794"/>
    </source>
</evidence>
<feature type="region of interest" description="Disordered" evidence="8">
    <location>
        <begin position="1"/>
        <end position="24"/>
    </location>
</feature>
<feature type="compositionally biased region" description="Low complexity" evidence="8">
    <location>
        <begin position="15"/>
        <end position="24"/>
    </location>
</feature>
<keyword evidence="2 7" id="KW-0813">Transport</keyword>
<keyword evidence="7" id="KW-0285">Flavoprotein</keyword>
<feature type="transmembrane region" description="Helical" evidence="7">
    <location>
        <begin position="183"/>
        <end position="200"/>
    </location>
</feature>
<keyword evidence="5 7" id="KW-0408">Iron</keyword>
<evidence type="ECO:0000256" key="2">
    <source>
        <dbReference type="ARBA" id="ARBA00022448"/>
    </source>
</evidence>
<keyword evidence="7" id="KW-0349">Heme</keyword>
<feature type="transmembrane region" description="Helical" evidence="7">
    <location>
        <begin position="106"/>
        <end position="125"/>
    </location>
</feature>
<comment type="similarity">
    <text evidence="7">Belongs to the MsrQ family.</text>
</comment>
<feature type="domain" description="Ferric oxidoreductase" evidence="9">
    <location>
        <begin position="87"/>
        <end position="191"/>
    </location>
</feature>
<organism evidence="10 11">
    <name type="scientific">Pelomonas aquatica</name>
    <dbReference type="NCBI Taxonomy" id="431058"/>
    <lineage>
        <taxon>Bacteria</taxon>
        <taxon>Pseudomonadati</taxon>
        <taxon>Pseudomonadota</taxon>
        <taxon>Betaproteobacteria</taxon>
        <taxon>Burkholderiales</taxon>
        <taxon>Sphaerotilaceae</taxon>
        <taxon>Roseateles</taxon>
    </lineage>
</organism>
<evidence type="ECO:0000256" key="5">
    <source>
        <dbReference type="ARBA" id="ARBA00023004"/>
    </source>
</evidence>
<dbReference type="Proteomes" id="UP001180536">
    <property type="component" value="Unassembled WGS sequence"/>
</dbReference>
<evidence type="ECO:0000256" key="7">
    <source>
        <dbReference type="HAMAP-Rule" id="MF_01207"/>
    </source>
</evidence>
<dbReference type="PANTHER" id="PTHR36964:SF1">
    <property type="entry name" value="PROTEIN-METHIONINE-SULFOXIDE REDUCTASE HEME-BINDING SUBUNIT MSRQ"/>
    <property type="match status" value="1"/>
</dbReference>
<comment type="caution">
    <text evidence="10">The sequence shown here is derived from an EMBL/GenBank/DDBJ whole genome shotgun (WGS) entry which is preliminary data.</text>
</comment>
<comment type="cofactor">
    <cofactor evidence="7">
        <name>heme b</name>
        <dbReference type="ChEBI" id="CHEBI:60344"/>
    </cofactor>
    <text evidence="7">Binds 1 heme b (iron(II)-protoporphyrin IX) group per subunit.</text>
</comment>
<keyword evidence="7" id="KW-0249">Electron transport</keyword>
<keyword evidence="7" id="KW-1003">Cell membrane</keyword>
<keyword evidence="7" id="KW-0479">Metal-binding</keyword>
<feature type="transmembrane region" description="Helical" evidence="7">
    <location>
        <begin position="145"/>
        <end position="162"/>
    </location>
</feature>
<keyword evidence="4 7" id="KW-1133">Transmembrane helix</keyword>
<evidence type="ECO:0000256" key="8">
    <source>
        <dbReference type="SAM" id="MobiDB-lite"/>
    </source>
</evidence>
<keyword evidence="7" id="KW-0288">FMN</keyword>
<evidence type="ECO:0000256" key="6">
    <source>
        <dbReference type="ARBA" id="ARBA00023136"/>
    </source>
</evidence>
<comment type="subunit">
    <text evidence="7">Heterodimer of a catalytic subunit (MsrP) and a heme-binding subunit (MsrQ).</text>
</comment>
<proteinExistence type="inferred from homology"/>
<dbReference type="InterPro" id="IPR013130">
    <property type="entry name" value="Fe3_Rdtase_TM_dom"/>
</dbReference>
<evidence type="ECO:0000256" key="1">
    <source>
        <dbReference type="ARBA" id="ARBA00004141"/>
    </source>
</evidence>
<dbReference type="EMBL" id="JAVDXQ010000004">
    <property type="protein sequence ID" value="MDR7298065.1"/>
    <property type="molecule type" value="Genomic_DNA"/>
</dbReference>
<evidence type="ECO:0000313" key="10">
    <source>
        <dbReference type="EMBL" id="MDR7298065.1"/>
    </source>
</evidence>
<protein>
    <recommendedName>
        <fullName evidence="7">Protein-methionine-sulfoxide reductase heme-binding subunit MsrQ</fullName>
    </recommendedName>
    <alternativeName>
        <fullName evidence="7">Flavocytochrome MsrQ</fullName>
    </alternativeName>
</protein>
<dbReference type="RefSeq" id="WP_409036353.1">
    <property type="nucleotide sequence ID" value="NZ_JAVDXQ010000004.1"/>
</dbReference>
<keyword evidence="6 7" id="KW-0472">Membrane</keyword>
<feature type="transmembrane region" description="Helical" evidence="7">
    <location>
        <begin position="206"/>
        <end position="224"/>
    </location>
</feature>
<reference evidence="10 11" key="1">
    <citation type="submission" date="2023-07" db="EMBL/GenBank/DDBJ databases">
        <title>Sorghum-associated microbial communities from plants grown in Nebraska, USA.</title>
        <authorList>
            <person name="Schachtman D."/>
        </authorList>
    </citation>
    <scope>NUCLEOTIDE SEQUENCE [LARGE SCALE GENOMIC DNA]</scope>
    <source>
        <strain evidence="10 11">BE310</strain>
    </source>
</reference>
<dbReference type="PANTHER" id="PTHR36964">
    <property type="entry name" value="PROTEIN-METHIONINE-SULFOXIDE REDUCTASE HEME-BINDING SUBUNIT MSRQ"/>
    <property type="match status" value="1"/>
</dbReference>
<evidence type="ECO:0000313" key="11">
    <source>
        <dbReference type="Proteomes" id="UP001180536"/>
    </source>
</evidence>
<keyword evidence="3 7" id="KW-0812">Transmembrane</keyword>
<dbReference type="Pfam" id="PF01794">
    <property type="entry name" value="Ferric_reduct"/>
    <property type="match status" value="1"/>
</dbReference>
<accession>A0ABU1ZDJ7</accession>
<evidence type="ECO:0000256" key="3">
    <source>
        <dbReference type="ARBA" id="ARBA00022692"/>
    </source>
</evidence>
<feature type="transmembrane region" description="Helical" evidence="7">
    <location>
        <begin position="44"/>
        <end position="61"/>
    </location>
</feature>
<dbReference type="InterPro" id="IPR022837">
    <property type="entry name" value="MsrQ-like"/>
</dbReference>
<gene>
    <name evidence="7" type="primary">msrQ</name>
    <name evidence="10" type="ORF">J2X16_003414</name>
</gene>
<comment type="subcellular location">
    <subcellularLocation>
        <location evidence="7">Cell membrane</location>
        <topology evidence="7">Multi-pass membrane protein</topology>
    </subcellularLocation>
    <subcellularLocation>
        <location evidence="1">Membrane</location>
        <topology evidence="1">Multi-pass membrane protein</topology>
    </subcellularLocation>
</comment>
<sequence>MKHDLTTAPQDQRRAAPSSAAAPGGRTVRRIVQPALMHRAAKPLLFLACLAPLAWLVYAAAANRLGANPAEALIRGLGDWTLRGLWLTLAITPLREQTGLAALARFRRMLGVFTFCYASVHLLAYGWLDMGLDPAEIAADIAKRPFILMGFTAWALMLPLAATSFNKAIKAVGAKRWQALHKAVYAVAVVALLHFIWMRAGKNNFAEPAVYGVILAALLGWRLFKRLGRKQTRLG</sequence>
<name>A0ABU1ZDJ7_9BURK</name>
<comment type="function">
    <text evidence="7">Part of the MsrPQ system that repairs oxidized periplasmic proteins containing methionine sulfoxide residues (Met-O), using respiratory chain electrons. Thus protects these proteins from oxidative-stress damage caused by reactive species of oxygen and chlorine generated by the host defense mechanisms. MsrPQ is essential for the maintenance of envelope integrity under bleach stress, rescuing a wide series of structurally unrelated periplasmic proteins from methionine oxidation. MsrQ provides electrons for reduction to the reductase catalytic subunit MsrP, using the quinone pool of the respiratory chain.</text>
</comment>
<evidence type="ECO:0000256" key="4">
    <source>
        <dbReference type="ARBA" id="ARBA00022989"/>
    </source>
</evidence>
<keyword evidence="11" id="KW-1185">Reference proteome</keyword>